<proteinExistence type="predicted"/>
<keyword evidence="2" id="KW-1185">Reference proteome</keyword>
<protein>
    <submittedName>
        <fullName evidence="1">Uncharacterized protein</fullName>
    </submittedName>
</protein>
<dbReference type="Proteomes" id="UP001066276">
    <property type="component" value="Chromosome 2_1"/>
</dbReference>
<evidence type="ECO:0000313" key="1">
    <source>
        <dbReference type="EMBL" id="KAJ1196910.1"/>
    </source>
</evidence>
<comment type="caution">
    <text evidence="1">The sequence shown here is derived from an EMBL/GenBank/DDBJ whole genome shotgun (WGS) entry which is preliminary data.</text>
</comment>
<dbReference type="AlphaFoldDB" id="A0AAV7V5Z8"/>
<accession>A0AAV7V5Z8</accession>
<sequence length="107" mass="12283">MVERVVNECPMCQVAKDPGPPMPVIAEDITRFPWTTARADFQILPDDQELVKVINDYSKQLKIELVDRTSADELVPNLEKIMVAHYIIQETRTDKRPPFQGQETENS</sequence>
<dbReference type="EMBL" id="JANPWB010000003">
    <property type="protein sequence ID" value="KAJ1196910.1"/>
    <property type="molecule type" value="Genomic_DNA"/>
</dbReference>
<reference evidence="1" key="1">
    <citation type="journal article" date="2022" name="bioRxiv">
        <title>Sequencing and chromosome-scale assembly of the giantPleurodeles waltlgenome.</title>
        <authorList>
            <person name="Brown T."/>
            <person name="Elewa A."/>
            <person name="Iarovenko S."/>
            <person name="Subramanian E."/>
            <person name="Araus A.J."/>
            <person name="Petzold A."/>
            <person name="Susuki M."/>
            <person name="Suzuki K.-i.T."/>
            <person name="Hayashi T."/>
            <person name="Toyoda A."/>
            <person name="Oliveira C."/>
            <person name="Osipova E."/>
            <person name="Leigh N.D."/>
            <person name="Simon A."/>
            <person name="Yun M.H."/>
        </authorList>
    </citation>
    <scope>NUCLEOTIDE SEQUENCE</scope>
    <source>
        <strain evidence="1">20211129_DDA</strain>
        <tissue evidence="1">Liver</tissue>
    </source>
</reference>
<gene>
    <name evidence="1" type="ORF">NDU88_000773</name>
</gene>
<organism evidence="1 2">
    <name type="scientific">Pleurodeles waltl</name>
    <name type="common">Iberian ribbed newt</name>
    <dbReference type="NCBI Taxonomy" id="8319"/>
    <lineage>
        <taxon>Eukaryota</taxon>
        <taxon>Metazoa</taxon>
        <taxon>Chordata</taxon>
        <taxon>Craniata</taxon>
        <taxon>Vertebrata</taxon>
        <taxon>Euteleostomi</taxon>
        <taxon>Amphibia</taxon>
        <taxon>Batrachia</taxon>
        <taxon>Caudata</taxon>
        <taxon>Salamandroidea</taxon>
        <taxon>Salamandridae</taxon>
        <taxon>Pleurodelinae</taxon>
        <taxon>Pleurodeles</taxon>
    </lineage>
</organism>
<evidence type="ECO:0000313" key="2">
    <source>
        <dbReference type="Proteomes" id="UP001066276"/>
    </source>
</evidence>
<name>A0AAV7V5Z8_PLEWA</name>